<sequence>MAVILLDGFDELLQAAGVSHTDYLERVARFQQREADQGRPVAIVVTSRMAVAGHARIPAGTPVIRLEPFGPDQVRRWLSVWNAANVAGLQRRGLAPLTTEQVLEHRDLAMQPLLLLMLVLYDSDANALQRHEQSLGKAQLYERLLWTFAEREVRKLHGGSPEQTIRELVEAELARLSVTAFAAFNRGRQWVTAADLDADLTALLGDAGPAGAADRRAPLGPGDRVLGRFFFVQRAEALRDGRRLTTYEFLHATFGEYLVARLTMHAARDLARQEAAAANSVLGGGRGQDGLLYALLSFASLTARDSILRFVAELTSDSERDDVRALPGALLRRIDARNDARFADYAPARLPAPSRYARYSLNLVLLAAALHRQGGILVSDLFGGLDGLVESWRRHALLWASALPAEEWRSLLFSLRVVRVRTGGQPDLMVTIGRADPGPVDLGWQLDHTQPVPPDELRLQANLLCDRGNDPAFHALDPLLSRMGPGLTSVIRQLDRPATTIGALLLELWSAEPEQEGLTDRHAFLVAALVDTWLRQPEARFDALMTRELELLERHATMLDRRTLTTLLNALFRNPALLTRVPLRLGLRAAVANLARAPFDRDDPLLGLAFTLASRVPREDVQPSERLEPLLEDLYQSTLGDVRLPRFSS</sequence>
<protein>
    <recommendedName>
        <fullName evidence="3">NACHT domain-containing protein</fullName>
    </recommendedName>
</protein>
<dbReference type="Proteomes" id="UP001501444">
    <property type="component" value="Unassembled WGS sequence"/>
</dbReference>
<name>A0ABP5TZQ9_9ACTN</name>
<reference evidence="2" key="1">
    <citation type="journal article" date="2019" name="Int. J. Syst. Evol. Microbiol.">
        <title>The Global Catalogue of Microorganisms (GCM) 10K type strain sequencing project: providing services to taxonomists for standard genome sequencing and annotation.</title>
        <authorList>
            <consortium name="The Broad Institute Genomics Platform"/>
            <consortium name="The Broad Institute Genome Sequencing Center for Infectious Disease"/>
            <person name="Wu L."/>
            <person name="Ma J."/>
        </authorList>
    </citation>
    <scope>NUCLEOTIDE SEQUENCE [LARGE SCALE GENOMIC DNA]</scope>
    <source>
        <strain evidence="2">JCM 3272</strain>
    </source>
</reference>
<organism evidence="1 2">
    <name type="scientific">Dactylosporangium salmoneum</name>
    <dbReference type="NCBI Taxonomy" id="53361"/>
    <lineage>
        <taxon>Bacteria</taxon>
        <taxon>Bacillati</taxon>
        <taxon>Actinomycetota</taxon>
        <taxon>Actinomycetes</taxon>
        <taxon>Micromonosporales</taxon>
        <taxon>Micromonosporaceae</taxon>
        <taxon>Dactylosporangium</taxon>
    </lineage>
</organism>
<evidence type="ECO:0008006" key="3">
    <source>
        <dbReference type="Google" id="ProtNLM"/>
    </source>
</evidence>
<evidence type="ECO:0000313" key="2">
    <source>
        <dbReference type="Proteomes" id="UP001501444"/>
    </source>
</evidence>
<dbReference type="EMBL" id="BAAARV010000062">
    <property type="protein sequence ID" value="GAA2365384.1"/>
    <property type="molecule type" value="Genomic_DNA"/>
</dbReference>
<evidence type="ECO:0000313" key="1">
    <source>
        <dbReference type="EMBL" id="GAA2365384.1"/>
    </source>
</evidence>
<accession>A0ABP5TZQ9</accession>
<keyword evidence="2" id="KW-1185">Reference proteome</keyword>
<dbReference type="RefSeq" id="WP_344616269.1">
    <property type="nucleotide sequence ID" value="NZ_BAAARV010000062.1"/>
</dbReference>
<comment type="caution">
    <text evidence="1">The sequence shown here is derived from an EMBL/GenBank/DDBJ whole genome shotgun (WGS) entry which is preliminary data.</text>
</comment>
<gene>
    <name evidence="1" type="ORF">GCM10010170_063820</name>
</gene>
<proteinExistence type="predicted"/>